<dbReference type="SMART" id="SM00360">
    <property type="entry name" value="RRM"/>
    <property type="match status" value="2"/>
</dbReference>
<dbReference type="RefSeq" id="XP_015874301.3">
    <property type="nucleotide sequence ID" value="XM_016018815.4"/>
</dbReference>
<feature type="region of interest" description="Disordered" evidence="3">
    <location>
        <begin position="254"/>
        <end position="314"/>
    </location>
</feature>
<dbReference type="GeneID" id="107411269"/>
<dbReference type="PROSITE" id="PS50102">
    <property type="entry name" value="RRM"/>
    <property type="match status" value="2"/>
</dbReference>
<dbReference type="RefSeq" id="XP_015874307.3">
    <property type="nucleotide sequence ID" value="XM_016018821.4"/>
</dbReference>
<organism evidence="6">
    <name type="scientific">Ziziphus jujuba</name>
    <name type="common">Chinese jujube</name>
    <name type="synonym">Ziziphus sativa</name>
    <dbReference type="NCBI Taxonomy" id="326968"/>
    <lineage>
        <taxon>Eukaryota</taxon>
        <taxon>Viridiplantae</taxon>
        <taxon>Streptophyta</taxon>
        <taxon>Embryophyta</taxon>
        <taxon>Tracheophyta</taxon>
        <taxon>Spermatophyta</taxon>
        <taxon>Magnoliopsida</taxon>
        <taxon>eudicotyledons</taxon>
        <taxon>Gunneridae</taxon>
        <taxon>Pentapetalae</taxon>
        <taxon>rosids</taxon>
        <taxon>fabids</taxon>
        <taxon>Rosales</taxon>
        <taxon>Rhamnaceae</taxon>
        <taxon>Paliureae</taxon>
        <taxon>Ziziphus</taxon>
    </lineage>
</organism>
<dbReference type="FunFam" id="3.30.70.330:FF:000529">
    <property type="entry name" value="UBP1-associated protein 2C isoform A"/>
    <property type="match status" value="1"/>
</dbReference>
<feature type="domain" description="RRM" evidence="4">
    <location>
        <begin position="80"/>
        <end position="157"/>
    </location>
</feature>
<evidence type="ECO:0000313" key="8">
    <source>
        <dbReference type="RefSeq" id="XP_048327907.2"/>
    </source>
</evidence>
<protein>
    <submittedName>
        <fullName evidence="6 7">UBP1-associated protein 2C</fullName>
    </submittedName>
</protein>
<evidence type="ECO:0000256" key="2">
    <source>
        <dbReference type="PROSITE-ProRule" id="PRU00176"/>
    </source>
</evidence>
<dbReference type="PANTHER" id="PTHR48024">
    <property type="entry name" value="GEO13361P1-RELATED"/>
    <property type="match status" value="1"/>
</dbReference>
<dbReference type="Gene3D" id="3.30.70.330">
    <property type="match status" value="2"/>
</dbReference>
<proteinExistence type="predicted"/>
<name>A0A6P3ZHN0_ZIZJJ</name>
<dbReference type="AlphaFoldDB" id="A0A6P3ZHN0"/>
<dbReference type="PANTHER" id="PTHR48024:SF25">
    <property type="entry name" value="UBP1-ASSOCIATED PROTEIN 2C"/>
    <property type="match status" value="1"/>
</dbReference>
<dbReference type="SUPFAM" id="SSF54928">
    <property type="entry name" value="RNA-binding domain, RBD"/>
    <property type="match status" value="2"/>
</dbReference>
<feature type="compositionally biased region" description="Low complexity" evidence="3">
    <location>
        <begin position="272"/>
        <end position="284"/>
    </location>
</feature>
<evidence type="ECO:0000256" key="1">
    <source>
        <dbReference type="ARBA" id="ARBA00022884"/>
    </source>
</evidence>
<dbReference type="RefSeq" id="XP_048327907.2">
    <property type="nucleotide sequence ID" value="XM_048471950.2"/>
</dbReference>
<keyword evidence="1 2" id="KW-0694">RNA-binding</keyword>
<feature type="domain" description="RRM" evidence="4">
    <location>
        <begin position="171"/>
        <end position="259"/>
    </location>
</feature>
<dbReference type="GO" id="GO:0003723">
    <property type="term" value="F:RNA binding"/>
    <property type="evidence" value="ECO:0007669"/>
    <property type="project" value="UniProtKB-UniRule"/>
</dbReference>
<evidence type="ECO:0000259" key="4">
    <source>
        <dbReference type="PROSITE" id="PS50102"/>
    </source>
</evidence>
<feature type="region of interest" description="Disordered" evidence="3">
    <location>
        <begin position="1"/>
        <end position="31"/>
    </location>
</feature>
<gene>
    <name evidence="6 7 8" type="primary">LOC107411269</name>
</gene>
<feature type="compositionally biased region" description="Low complexity" evidence="3">
    <location>
        <begin position="21"/>
        <end position="31"/>
    </location>
</feature>
<dbReference type="InterPro" id="IPR050886">
    <property type="entry name" value="RNA-binding_reg"/>
</dbReference>
<dbReference type="Proteomes" id="UP001652623">
    <property type="component" value="Chromosome 1"/>
</dbReference>
<dbReference type="Pfam" id="PF00076">
    <property type="entry name" value="RRM_1"/>
    <property type="match status" value="2"/>
</dbReference>
<feature type="compositionally biased region" description="Polar residues" evidence="3">
    <location>
        <begin position="381"/>
        <end position="392"/>
    </location>
</feature>
<dbReference type="InterPro" id="IPR012677">
    <property type="entry name" value="Nucleotide-bd_a/b_plait_sf"/>
</dbReference>
<feature type="region of interest" description="Disordered" evidence="3">
    <location>
        <begin position="362"/>
        <end position="404"/>
    </location>
</feature>
<accession>A0A6P3ZHN0</accession>
<evidence type="ECO:0000313" key="6">
    <source>
        <dbReference type="RefSeq" id="XP_015874301.3"/>
    </source>
</evidence>
<dbReference type="InterPro" id="IPR000504">
    <property type="entry name" value="RRM_dom"/>
</dbReference>
<evidence type="ECO:0000313" key="7">
    <source>
        <dbReference type="RefSeq" id="XP_015874307.3"/>
    </source>
</evidence>
<dbReference type="KEGG" id="zju:107411269"/>
<reference evidence="5 6" key="1">
    <citation type="submission" date="2025-05" db="UniProtKB">
        <authorList>
            <consortium name="RefSeq"/>
        </authorList>
    </citation>
    <scope>IDENTIFICATION</scope>
    <source>
        <tissue evidence="6 7">Seedling</tissue>
    </source>
</reference>
<dbReference type="GO" id="GO:0005634">
    <property type="term" value="C:nucleus"/>
    <property type="evidence" value="ECO:0007669"/>
    <property type="project" value="TreeGrafter"/>
</dbReference>
<keyword evidence="5" id="KW-1185">Reference proteome</keyword>
<sequence length="413" mass="43101">MDFSKKRKAEENGIVVGADNTPTATTNTTTTTTITPEDARKLLQPFTQDQLIDILQNAAVRHLDVLDAVRSVADRDSTLRKLFIRGLGAETTSESLRALFSTYGDLDEAIVIFDKATGKSKGYGFVTFKHADGALLALKEPSKKIDGRITVTQFAAAGVNNSASGSDVSARKIYVGNVPFDISSERLLSHFLMYGEIEEGPLGFDKATGKSKGFAFFVYKTEEGAKAALVDPMKNIDGHQVACKLAVDNKKTKIGAQPPSGLTGDGVPGPHSSMQGSYQGSQYGAPPPAGLYSGFPGGHHGQGPPPLPVSNYSSMPSSIGAGGVGLSSIGNQVPSSVNNVVGGYGANYGGAYGGPTAGEFGGRLPPSSMPSGGYPDGSHYGLTSSALPAQHNQPPPVPRVTPGGMYQSLPHYY</sequence>
<evidence type="ECO:0000256" key="3">
    <source>
        <dbReference type="SAM" id="MobiDB-lite"/>
    </source>
</evidence>
<dbReference type="InterPro" id="IPR035979">
    <property type="entry name" value="RBD_domain_sf"/>
</dbReference>
<evidence type="ECO:0000313" key="5">
    <source>
        <dbReference type="Proteomes" id="UP001652623"/>
    </source>
</evidence>